<evidence type="ECO:0000259" key="1">
    <source>
        <dbReference type="Pfam" id="PF21758"/>
    </source>
</evidence>
<reference evidence="2" key="1">
    <citation type="submission" date="2011-05" db="EMBL/GenBank/DDBJ databases">
        <title>Complete sequence of Desulfotomaculum carboxydivorans CO-1-SRB.</title>
        <authorList>
            <consortium name="US DOE Joint Genome Institute"/>
            <person name="Lucas S."/>
            <person name="Han J."/>
            <person name="Lapidus A."/>
            <person name="Cheng J.-F."/>
            <person name="Goodwin L."/>
            <person name="Pitluck S."/>
            <person name="Peters L."/>
            <person name="Mikhailova N."/>
            <person name="Lu M."/>
            <person name="Han C."/>
            <person name="Tapia R."/>
            <person name="Land M."/>
            <person name="Hauser L."/>
            <person name="Kyrpides N."/>
            <person name="Ivanova N."/>
            <person name="Pagani I."/>
            <person name="Stams A."/>
            <person name="Plugge C."/>
            <person name="Muyzer G."/>
            <person name="Kuever J."/>
            <person name="Parshina S."/>
            <person name="Ivanova A."/>
            <person name="Nazina T."/>
            <person name="Woyke T."/>
        </authorList>
    </citation>
    <scope>NUCLEOTIDE SEQUENCE [LARGE SCALE GENOMIC DNA]</scope>
    <source>
        <strain evidence="2">CO-1-SRB</strain>
    </source>
</reference>
<dbReference type="Proteomes" id="UP000009226">
    <property type="component" value="Chromosome"/>
</dbReference>
<dbReference type="KEGG" id="dca:Desca_1574"/>
<feature type="domain" description="Prenylated flavin chaperone LpdD-like" evidence="1">
    <location>
        <begin position="11"/>
        <end position="122"/>
    </location>
</feature>
<accession>F6B6Q3</accession>
<dbReference type="InterPro" id="IPR048844">
    <property type="entry name" value="LpdD_chaperone-like"/>
</dbReference>
<organism evidence="2 3">
    <name type="scientific">Desulfotomaculum nigrificans (strain DSM 14880 / VKM B-2319 / CO-1-SRB)</name>
    <name type="common">Desulfotomaculum carboxydivorans</name>
    <dbReference type="NCBI Taxonomy" id="868595"/>
    <lineage>
        <taxon>Bacteria</taxon>
        <taxon>Bacillati</taxon>
        <taxon>Bacillota</taxon>
        <taxon>Clostridia</taxon>
        <taxon>Eubacteriales</taxon>
        <taxon>Desulfotomaculaceae</taxon>
        <taxon>Desulfotomaculum</taxon>
    </lineage>
</organism>
<evidence type="ECO:0000313" key="2">
    <source>
        <dbReference type="EMBL" id="AEF94427.1"/>
    </source>
</evidence>
<protein>
    <recommendedName>
        <fullName evidence="1">Prenylated flavin chaperone LpdD-like domain-containing protein</fullName>
    </recommendedName>
</protein>
<keyword evidence="3" id="KW-1185">Reference proteome</keyword>
<dbReference type="Pfam" id="PF21758">
    <property type="entry name" value="PAC_bac"/>
    <property type="match status" value="1"/>
</dbReference>
<dbReference type="HOGENOM" id="CLU_139132_0_0_9"/>
<proteinExistence type="predicted"/>
<dbReference type="AlphaFoldDB" id="F6B6Q3"/>
<dbReference type="eggNOG" id="COG1443">
    <property type="taxonomic scope" value="Bacteria"/>
</dbReference>
<gene>
    <name evidence="2" type="ordered locus">Desca_1574</name>
</gene>
<name>F6B6Q3_DESCC</name>
<evidence type="ECO:0000313" key="3">
    <source>
        <dbReference type="Proteomes" id="UP000009226"/>
    </source>
</evidence>
<dbReference type="STRING" id="868595.Desca_1574"/>
<dbReference type="EMBL" id="CP002736">
    <property type="protein sequence ID" value="AEF94427.1"/>
    <property type="molecule type" value="Genomic_DNA"/>
</dbReference>
<sequence>MVKTVTISTGTGKFAICLITSFTENGLVCQLFGGDRPHVGAVVLSVPRPSLRDSQRVSCNSSVLPMINHKDDELAKPVAEKLAKHFNQPVALVAGVHLDNASPEDINVLVNNCWLAVDQLLQSKI</sequence>